<name>A0AAJ0MGT7_9PEZI</name>
<keyword evidence="3" id="KW-1185">Reference proteome</keyword>
<reference evidence="2" key="2">
    <citation type="submission" date="2023-06" db="EMBL/GenBank/DDBJ databases">
        <authorList>
            <consortium name="Lawrence Berkeley National Laboratory"/>
            <person name="Haridas S."/>
            <person name="Hensen N."/>
            <person name="Bonometti L."/>
            <person name="Westerberg I."/>
            <person name="Brannstrom I.O."/>
            <person name="Guillou S."/>
            <person name="Cros-Aarteil S."/>
            <person name="Calhoun S."/>
            <person name="Kuo A."/>
            <person name="Mondo S."/>
            <person name="Pangilinan J."/>
            <person name="Riley R."/>
            <person name="Labutti K."/>
            <person name="Andreopoulos B."/>
            <person name="Lipzen A."/>
            <person name="Chen C."/>
            <person name="Yanf M."/>
            <person name="Daum C."/>
            <person name="Ng V."/>
            <person name="Clum A."/>
            <person name="Steindorff A."/>
            <person name="Ohm R."/>
            <person name="Martin F."/>
            <person name="Silar P."/>
            <person name="Natvig D."/>
            <person name="Lalanne C."/>
            <person name="Gautier V."/>
            <person name="Ament-Velasquez S.L."/>
            <person name="Kruys A."/>
            <person name="Hutchinson M.I."/>
            <person name="Powell A.J."/>
            <person name="Barry K."/>
            <person name="Miller A.N."/>
            <person name="Grigoriev I.V."/>
            <person name="Debuchy R."/>
            <person name="Gladieux P."/>
            <person name="Thoren M.H."/>
            <person name="Johannesson H."/>
        </authorList>
    </citation>
    <scope>NUCLEOTIDE SEQUENCE</scope>
    <source>
        <strain evidence="2">CBS 955.72</strain>
    </source>
</reference>
<comment type="caution">
    <text evidence="2">The sequence shown here is derived from an EMBL/GenBank/DDBJ whole genome shotgun (WGS) entry which is preliminary data.</text>
</comment>
<dbReference type="AlphaFoldDB" id="A0AAJ0MGT7"/>
<reference evidence="2" key="1">
    <citation type="journal article" date="2023" name="Mol. Phylogenet. Evol.">
        <title>Genome-scale phylogeny and comparative genomics of the fungal order Sordariales.</title>
        <authorList>
            <person name="Hensen N."/>
            <person name="Bonometti L."/>
            <person name="Westerberg I."/>
            <person name="Brannstrom I.O."/>
            <person name="Guillou S."/>
            <person name="Cros-Aarteil S."/>
            <person name="Calhoun S."/>
            <person name="Haridas S."/>
            <person name="Kuo A."/>
            <person name="Mondo S."/>
            <person name="Pangilinan J."/>
            <person name="Riley R."/>
            <person name="LaButti K."/>
            <person name="Andreopoulos B."/>
            <person name="Lipzen A."/>
            <person name="Chen C."/>
            <person name="Yan M."/>
            <person name="Daum C."/>
            <person name="Ng V."/>
            <person name="Clum A."/>
            <person name="Steindorff A."/>
            <person name="Ohm R.A."/>
            <person name="Martin F."/>
            <person name="Silar P."/>
            <person name="Natvig D.O."/>
            <person name="Lalanne C."/>
            <person name="Gautier V."/>
            <person name="Ament-Velasquez S.L."/>
            <person name="Kruys A."/>
            <person name="Hutchinson M.I."/>
            <person name="Powell A.J."/>
            <person name="Barry K."/>
            <person name="Miller A.N."/>
            <person name="Grigoriev I.V."/>
            <person name="Debuchy R."/>
            <person name="Gladieux P."/>
            <person name="Hiltunen Thoren M."/>
            <person name="Johannesson H."/>
        </authorList>
    </citation>
    <scope>NUCLEOTIDE SEQUENCE</scope>
    <source>
        <strain evidence="2">CBS 955.72</strain>
    </source>
</reference>
<evidence type="ECO:0000313" key="2">
    <source>
        <dbReference type="EMBL" id="KAK3357823.1"/>
    </source>
</evidence>
<evidence type="ECO:0000313" key="3">
    <source>
        <dbReference type="Proteomes" id="UP001275084"/>
    </source>
</evidence>
<proteinExistence type="predicted"/>
<sequence>MGDATQRINTERNALRGAIERLLNIFRLLNGLIMRQLSFQSTQISTDFEMIQKSQDRSHQDIVIRLQQYMGPLDDIHISSRQIGHMAQLMHRMQIGVHELKTILAQWNGSVSLSTGLDQTLAKIGIPNQHAGLNPSCKSLKKESTTAMTTSNLSWQQALQLVESSGGSKCVLYCTCARHSGSSRRHLSSPATFESHPWEIGGGKRQ</sequence>
<protein>
    <submittedName>
        <fullName evidence="2">Uncharacterized protein</fullName>
    </submittedName>
</protein>
<gene>
    <name evidence="2" type="ORF">B0T25DRAFT_170622</name>
</gene>
<dbReference type="Proteomes" id="UP001275084">
    <property type="component" value="Unassembled WGS sequence"/>
</dbReference>
<evidence type="ECO:0000256" key="1">
    <source>
        <dbReference type="SAM" id="MobiDB-lite"/>
    </source>
</evidence>
<organism evidence="2 3">
    <name type="scientific">Lasiosphaeria hispida</name>
    <dbReference type="NCBI Taxonomy" id="260671"/>
    <lineage>
        <taxon>Eukaryota</taxon>
        <taxon>Fungi</taxon>
        <taxon>Dikarya</taxon>
        <taxon>Ascomycota</taxon>
        <taxon>Pezizomycotina</taxon>
        <taxon>Sordariomycetes</taxon>
        <taxon>Sordariomycetidae</taxon>
        <taxon>Sordariales</taxon>
        <taxon>Lasiosphaeriaceae</taxon>
        <taxon>Lasiosphaeria</taxon>
    </lineage>
</organism>
<dbReference type="EMBL" id="JAUIQD010000003">
    <property type="protein sequence ID" value="KAK3357823.1"/>
    <property type="molecule type" value="Genomic_DNA"/>
</dbReference>
<feature type="region of interest" description="Disordered" evidence="1">
    <location>
        <begin position="181"/>
        <end position="206"/>
    </location>
</feature>
<accession>A0AAJ0MGT7</accession>